<evidence type="ECO:0000313" key="1">
    <source>
        <dbReference type="EMBL" id="KAI0040070.1"/>
    </source>
</evidence>
<reference evidence="1" key="2">
    <citation type="journal article" date="2022" name="New Phytol.">
        <title>Evolutionary transition to the ectomycorrhizal habit in the genomes of a hyperdiverse lineage of mushroom-forming fungi.</title>
        <authorList>
            <person name="Looney B."/>
            <person name="Miyauchi S."/>
            <person name="Morin E."/>
            <person name="Drula E."/>
            <person name="Courty P.E."/>
            <person name="Kohler A."/>
            <person name="Kuo A."/>
            <person name="LaButti K."/>
            <person name="Pangilinan J."/>
            <person name="Lipzen A."/>
            <person name="Riley R."/>
            <person name="Andreopoulos W."/>
            <person name="He G."/>
            <person name="Johnson J."/>
            <person name="Nolan M."/>
            <person name="Tritt A."/>
            <person name="Barry K.W."/>
            <person name="Grigoriev I.V."/>
            <person name="Nagy L.G."/>
            <person name="Hibbett D."/>
            <person name="Henrissat B."/>
            <person name="Matheny P.B."/>
            <person name="Labbe J."/>
            <person name="Martin F.M."/>
        </authorList>
    </citation>
    <scope>NUCLEOTIDE SEQUENCE</scope>
    <source>
        <strain evidence="1">FP105234-sp</strain>
    </source>
</reference>
<sequence length="256" mass="27833">MSPSSRHRSTYGKRMRISNAIAELCPLLRPPLSSSASAGAILLDDELSRRSLNNPYINHTGLSPVSVVDPLGSAPTRIPRTHHFLSIWRRWRYAAATNLILGALRVPLIGLRLGIPANCPARASTIVDLPEYVSRKHLARPLPSMRLSSWPSLPSSSRHLSIPVPTPIIVDSSTSSTPPLKPFNTQQQRGAGLIHRQRGIGSVQDNKGDVEQPDATCSRDREPCIVHGKSPGAPFTPPPRTRSSARRGGQAARQLC</sequence>
<organism evidence="1 2">
    <name type="scientific">Auriscalpium vulgare</name>
    <dbReference type="NCBI Taxonomy" id="40419"/>
    <lineage>
        <taxon>Eukaryota</taxon>
        <taxon>Fungi</taxon>
        <taxon>Dikarya</taxon>
        <taxon>Basidiomycota</taxon>
        <taxon>Agaricomycotina</taxon>
        <taxon>Agaricomycetes</taxon>
        <taxon>Russulales</taxon>
        <taxon>Auriscalpiaceae</taxon>
        <taxon>Auriscalpium</taxon>
    </lineage>
</organism>
<evidence type="ECO:0000313" key="2">
    <source>
        <dbReference type="Proteomes" id="UP000814033"/>
    </source>
</evidence>
<comment type="caution">
    <text evidence="1">The sequence shown here is derived from an EMBL/GenBank/DDBJ whole genome shotgun (WGS) entry which is preliminary data.</text>
</comment>
<accession>A0ACB8R810</accession>
<proteinExistence type="predicted"/>
<gene>
    <name evidence="1" type="ORF">FA95DRAFT_928039</name>
</gene>
<dbReference type="EMBL" id="MU276231">
    <property type="protein sequence ID" value="KAI0040070.1"/>
    <property type="molecule type" value="Genomic_DNA"/>
</dbReference>
<reference evidence="1" key="1">
    <citation type="submission" date="2021-02" db="EMBL/GenBank/DDBJ databases">
        <authorList>
            <consortium name="DOE Joint Genome Institute"/>
            <person name="Ahrendt S."/>
            <person name="Looney B.P."/>
            <person name="Miyauchi S."/>
            <person name="Morin E."/>
            <person name="Drula E."/>
            <person name="Courty P.E."/>
            <person name="Chicoki N."/>
            <person name="Fauchery L."/>
            <person name="Kohler A."/>
            <person name="Kuo A."/>
            <person name="Labutti K."/>
            <person name="Pangilinan J."/>
            <person name="Lipzen A."/>
            <person name="Riley R."/>
            <person name="Andreopoulos W."/>
            <person name="He G."/>
            <person name="Johnson J."/>
            <person name="Barry K.W."/>
            <person name="Grigoriev I.V."/>
            <person name="Nagy L."/>
            <person name="Hibbett D."/>
            <person name="Henrissat B."/>
            <person name="Matheny P.B."/>
            <person name="Labbe J."/>
            <person name="Martin F."/>
        </authorList>
    </citation>
    <scope>NUCLEOTIDE SEQUENCE</scope>
    <source>
        <strain evidence="1">FP105234-sp</strain>
    </source>
</reference>
<name>A0ACB8R810_9AGAM</name>
<protein>
    <submittedName>
        <fullName evidence="1">Uncharacterized protein</fullName>
    </submittedName>
</protein>
<dbReference type="Proteomes" id="UP000814033">
    <property type="component" value="Unassembled WGS sequence"/>
</dbReference>
<keyword evidence="2" id="KW-1185">Reference proteome</keyword>